<dbReference type="EMBL" id="CP003199">
    <property type="protein sequence ID" value="AEW45591.1"/>
    <property type="molecule type" value="Genomic_DNA"/>
</dbReference>
<evidence type="ECO:0000313" key="1">
    <source>
        <dbReference type="EMBL" id="AEW45591.1"/>
    </source>
</evidence>
<organism evidence="1 2">
    <name type="scientific">Mycoplasma haemocanis (strain Illinois)</name>
    <dbReference type="NCBI Taxonomy" id="1111676"/>
    <lineage>
        <taxon>Bacteria</taxon>
        <taxon>Bacillati</taxon>
        <taxon>Mycoplasmatota</taxon>
        <taxon>Mollicutes</taxon>
        <taxon>Mycoplasmataceae</taxon>
        <taxon>Mycoplasma</taxon>
    </lineage>
</organism>
<keyword evidence="2" id="KW-1185">Reference proteome</keyword>
<evidence type="ECO:0000313" key="2">
    <source>
        <dbReference type="Proteomes" id="UP000009135"/>
    </source>
</evidence>
<dbReference type="Proteomes" id="UP000009135">
    <property type="component" value="Chromosome"/>
</dbReference>
<gene>
    <name evidence="1" type="ordered locus">MHC_03655</name>
</gene>
<dbReference type="AlphaFoldDB" id="H6N7G9"/>
<sequence length="213" mass="23448">MGTTLLKIGVPVMGIAGSSTIGYGVYSHISNNSNREKTLRDLLTKTNLISDSQSKSWEAIFEDLKAEDTELIHALSSINSSISKSSTNVQAAPVLNQWCNTALNKKSGVPDQEKLLSQIKKWCVIQPLTVSEKLKNIGLNMISGSWNDKYDSLKDSIFSEIKSKVNDFTEKTDKTKGGQALQKWCEEKVGMGTHEEGASQIFKNVKDRCTSAQ</sequence>
<name>H6N7G9_MYCHN</name>
<proteinExistence type="predicted"/>
<dbReference type="OrthoDB" id="9824139at2"/>
<reference evidence="1 2" key="1">
    <citation type="journal article" date="2012" name="J. Bacteriol.">
        <title>Complete genome sequence of Mycoplasma haemocanis strain Illinois.</title>
        <authorList>
            <person name="do Nascimento N.C."/>
            <person name="Guimaraes A.M."/>
            <person name="Santos A.P."/>
            <person name="Sanmiguel P.J."/>
            <person name="Messick J.B."/>
        </authorList>
    </citation>
    <scope>NUCLEOTIDE SEQUENCE [LARGE SCALE GENOMIC DNA]</scope>
    <source>
        <strain evidence="1 2">Illinois</strain>
    </source>
</reference>
<accession>H6N7G9</accession>
<dbReference type="HOGENOM" id="CLU_109325_0_0_14"/>
<dbReference type="STRING" id="1111676.MHC_03655"/>
<protein>
    <submittedName>
        <fullName evidence="1">Uncharacterized protein</fullName>
    </submittedName>
</protein>
<dbReference type="KEGG" id="mhe:MHC_03655"/>